<organism evidence="2 3">
    <name type="scientific">Sphagnum troendelagicum</name>
    <dbReference type="NCBI Taxonomy" id="128251"/>
    <lineage>
        <taxon>Eukaryota</taxon>
        <taxon>Viridiplantae</taxon>
        <taxon>Streptophyta</taxon>
        <taxon>Embryophyta</taxon>
        <taxon>Bryophyta</taxon>
        <taxon>Sphagnophytina</taxon>
        <taxon>Sphagnopsida</taxon>
        <taxon>Sphagnales</taxon>
        <taxon>Sphagnaceae</taxon>
        <taxon>Sphagnum</taxon>
    </lineage>
</organism>
<dbReference type="PANTHER" id="PTHR43194">
    <property type="entry name" value="HYDROLASE ALPHA/BETA FOLD FAMILY"/>
    <property type="match status" value="1"/>
</dbReference>
<dbReference type="InterPro" id="IPR050228">
    <property type="entry name" value="Carboxylesterase_BioH"/>
</dbReference>
<feature type="domain" description="AB hydrolase-1" evidence="1">
    <location>
        <begin position="130"/>
        <end position="240"/>
    </location>
</feature>
<dbReference type="Pfam" id="PF00561">
    <property type="entry name" value="Abhydrolase_1"/>
    <property type="match status" value="1"/>
</dbReference>
<reference evidence="2" key="1">
    <citation type="submission" date="2024-02" db="EMBL/GenBank/DDBJ databases">
        <authorList>
            <consortium name="ELIXIR-Norway"/>
            <consortium name="Elixir Norway"/>
        </authorList>
    </citation>
    <scope>NUCLEOTIDE SEQUENCE</scope>
</reference>
<dbReference type="Proteomes" id="UP001497512">
    <property type="component" value="Chromosome 15"/>
</dbReference>
<dbReference type="PANTHER" id="PTHR43194:SF2">
    <property type="entry name" value="PEROXISOMAL MEMBRANE PROTEIN LPX1"/>
    <property type="match status" value="1"/>
</dbReference>
<dbReference type="Gene3D" id="3.40.50.1820">
    <property type="entry name" value="alpha/beta hydrolase"/>
    <property type="match status" value="1"/>
</dbReference>
<proteinExistence type="predicted"/>
<gene>
    <name evidence="2" type="ORF">CSSPTR1EN2_LOCUS7998</name>
</gene>
<sequence length="383" mass="42010">MAGQISSCTVLSSAVCRQPGSVVESLRGSTPAPPVCRKVRRRGGCTVVAAVNEGGEEKAARKKGLFSFVTDNDSSRGAIQLPNTPAQDGNLGQMISSIEGKGRDYGSYVRAGEFSWFVRETGPAKSNKGTVIFLHGAPTQSYSYRVVLAQMAKAGYHCYAPDWLGFGFSEKPQPDYDFSYTEDAYHEEFDKLLTRLKIESPFFLVTQGFVVGSYGLTWALKNPSRVSKLVALNTPLTTSTPLPGIFQQLRFPLVGEFTCQNAILPERFVEAGSPYVLEIDDADVYRLPYLDSSDPGFSLLAATRKAALKDMMTQIAQGFSSTNWKIPTMVAWGESDKHLPKSEAENFVKTNPDIIKSVMLAGAGHLPQEDWPEKVVEALNRFF</sequence>
<evidence type="ECO:0000259" key="1">
    <source>
        <dbReference type="Pfam" id="PF00561"/>
    </source>
</evidence>
<protein>
    <recommendedName>
        <fullName evidence="1">AB hydrolase-1 domain-containing protein</fullName>
    </recommendedName>
</protein>
<accession>A0ABP0TVL3</accession>
<name>A0ABP0TVL3_9BRYO</name>
<dbReference type="InterPro" id="IPR000639">
    <property type="entry name" value="Epox_hydrolase-like"/>
</dbReference>
<dbReference type="PRINTS" id="PR00412">
    <property type="entry name" value="EPOXHYDRLASE"/>
</dbReference>
<evidence type="ECO:0000313" key="2">
    <source>
        <dbReference type="EMBL" id="CAK9205737.1"/>
    </source>
</evidence>
<evidence type="ECO:0000313" key="3">
    <source>
        <dbReference type="Proteomes" id="UP001497512"/>
    </source>
</evidence>
<dbReference type="PRINTS" id="PR00111">
    <property type="entry name" value="ABHYDROLASE"/>
</dbReference>
<keyword evidence="3" id="KW-1185">Reference proteome</keyword>
<dbReference type="InterPro" id="IPR000073">
    <property type="entry name" value="AB_hydrolase_1"/>
</dbReference>
<dbReference type="InterPro" id="IPR029058">
    <property type="entry name" value="AB_hydrolase_fold"/>
</dbReference>
<dbReference type="SUPFAM" id="SSF53474">
    <property type="entry name" value="alpha/beta-Hydrolases"/>
    <property type="match status" value="1"/>
</dbReference>
<dbReference type="EMBL" id="OZ019907">
    <property type="protein sequence ID" value="CAK9205737.1"/>
    <property type="molecule type" value="Genomic_DNA"/>
</dbReference>